<dbReference type="SUPFAM" id="SSF51306">
    <property type="entry name" value="LexA/Signal peptidase"/>
    <property type="match status" value="2"/>
</dbReference>
<evidence type="ECO:0000259" key="7">
    <source>
        <dbReference type="Pfam" id="PF10502"/>
    </source>
</evidence>
<keyword evidence="5 6" id="KW-0378">Hydrolase</keyword>
<dbReference type="EMBL" id="QGHD01000002">
    <property type="protein sequence ID" value="PWL03855.1"/>
    <property type="molecule type" value="Genomic_DNA"/>
</dbReference>
<keyword evidence="6" id="KW-0645">Protease</keyword>
<evidence type="ECO:0000256" key="6">
    <source>
        <dbReference type="RuleBase" id="RU362042"/>
    </source>
</evidence>
<comment type="catalytic activity">
    <reaction evidence="1 6">
        <text>Cleavage of hydrophobic, N-terminal signal or leader sequences from secreted and periplasmic proteins.</text>
        <dbReference type="EC" id="3.4.21.89"/>
    </reaction>
</comment>
<dbReference type="InterPro" id="IPR019533">
    <property type="entry name" value="Peptidase_S26"/>
</dbReference>
<evidence type="ECO:0000313" key="9">
    <source>
        <dbReference type="Proteomes" id="UP000245523"/>
    </source>
</evidence>
<dbReference type="InterPro" id="IPR000223">
    <property type="entry name" value="Pept_S26A_signal_pept_1"/>
</dbReference>
<dbReference type="InterPro" id="IPR019758">
    <property type="entry name" value="Pept_S26A_signal_pept_1_CS"/>
</dbReference>
<dbReference type="PRINTS" id="PR00727">
    <property type="entry name" value="LEADERPTASE"/>
</dbReference>
<dbReference type="Gene3D" id="2.10.109.10">
    <property type="entry name" value="Umud Fragment, subunit A"/>
    <property type="match status" value="2"/>
</dbReference>
<name>A0ABX5LTS6_9BACT</name>
<dbReference type="InterPro" id="IPR036286">
    <property type="entry name" value="LexA/Signal_pep-like_sf"/>
</dbReference>
<dbReference type="PROSITE" id="PS00761">
    <property type="entry name" value="SPASE_I_3"/>
    <property type="match status" value="1"/>
</dbReference>
<feature type="domain" description="Peptidase S26" evidence="7">
    <location>
        <begin position="16"/>
        <end position="170"/>
    </location>
</feature>
<proteinExistence type="inferred from homology"/>
<evidence type="ECO:0000256" key="4">
    <source>
        <dbReference type="ARBA" id="ARBA00019232"/>
    </source>
</evidence>
<feature type="domain" description="Peptidase S26" evidence="7">
    <location>
        <begin position="351"/>
        <end position="389"/>
    </location>
</feature>
<dbReference type="PANTHER" id="PTHR43390:SF1">
    <property type="entry name" value="CHLOROPLAST PROCESSING PEPTIDASE"/>
    <property type="match status" value="1"/>
</dbReference>
<dbReference type="EC" id="3.4.21.89" evidence="3 6"/>
<accession>A0ABX5LTS6</accession>
<comment type="similarity">
    <text evidence="2 6">Belongs to the peptidase S26 family.</text>
</comment>
<evidence type="ECO:0000256" key="5">
    <source>
        <dbReference type="ARBA" id="ARBA00022801"/>
    </source>
</evidence>
<evidence type="ECO:0000313" key="8">
    <source>
        <dbReference type="EMBL" id="PWL03855.1"/>
    </source>
</evidence>
<keyword evidence="9" id="KW-1185">Reference proteome</keyword>
<evidence type="ECO:0000256" key="1">
    <source>
        <dbReference type="ARBA" id="ARBA00000677"/>
    </source>
</evidence>
<organism evidence="8 9">
    <name type="scientific">Hallerella porci</name>
    <dbReference type="NCBI Taxonomy" id="1945871"/>
    <lineage>
        <taxon>Bacteria</taxon>
        <taxon>Pseudomonadati</taxon>
        <taxon>Fibrobacterota</taxon>
        <taxon>Fibrobacteria</taxon>
        <taxon>Fibrobacterales</taxon>
        <taxon>Fibrobacteraceae</taxon>
        <taxon>Hallerella</taxon>
    </lineage>
</organism>
<comment type="caution">
    <text evidence="8">The sequence shown here is derived from an EMBL/GenBank/DDBJ whole genome shotgun (WGS) entry which is preliminary data.</text>
</comment>
<protein>
    <recommendedName>
        <fullName evidence="4 6">Signal peptidase I</fullName>
        <ecNumber evidence="3 6">3.4.21.89</ecNumber>
    </recommendedName>
</protein>
<comment type="subcellular location">
    <subcellularLocation>
        <location evidence="6">Membrane</location>
        <topology evidence="6">Single-pass type II membrane protein</topology>
    </subcellularLocation>
</comment>
<reference evidence="8 9" key="1">
    <citation type="submission" date="2018-05" db="EMBL/GenBank/DDBJ databases">
        <title>Animal gut microbial communities from fecal samples from Wisconsin, USA.</title>
        <authorList>
            <person name="Neumann A."/>
        </authorList>
    </citation>
    <scope>NUCLEOTIDE SEQUENCE [LARGE SCALE GENOMIC DNA]</scope>
    <source>
        <strain evidence="8 9">UWS4</strain>
    </source>
</reference>
<evidence type="ECO:0000256" key="3">
    <source>
        <dbReference type="ARBA" id="ARBA00013208"/>
    </source>
</evidence>
<dbReference type="NCBIfam" id="TIGR02227">
    <property type="entry name" value="sigpep_I_bact"/>
    <property type="match status" value="1"/>
</dbReference>
<dbReference type="Proteomes" id="UP000245523">
    <property type="component" value="Unassembled WGS sequence"/>
</dbReference>
<dbReference type="Pfam" id="PF10502">
    <property type="entry name" value="Peptidase_S26"/>
    <property type="match status" value="2"/>
</dbReference>
<dbReference type="PANTHER" id="PTHR43390">
    <property type="entry name" value="SIGNAL PEPTIDASE I"/>
    <property type="match status" value="1"/>
</dbReference>
<gene>
    <name evidence="8" type="ORF">B0H50_10226</name>
</gene>
<dbReference type="RefSeq" id="WP_106197631.1">
    <property type="nucleotide sequence ID" value="NZ_JAXEIU010000011.1"/>
</dbReference>
<dbReference type="CDD" id="cd06530">
    <property type="entry name" value="S26_SPase_I"/>
    <property type="match status" value="2"/>
</dbReference>
<sequence>MDSKKFSVSRGIKMLLRELIIPIACALVVIQYVIQAFQIPSGSMEDTLLTGDFILGLKFTYGSPIPFTHSKFPGFTDPKAGDIVIFRYPGEPAYPDYDAKRYTHLADGLMFGNFYWDSKPIPGNPHLVHYADGPKDFIKRCIAVSGDTIAVHHGVLFQNGVEQKKLPGKGKYTAYSRTGVARDELSATRIPAVGDTIDLQNLSLPKLWWMKSLMAQENPEEKIELSLSLYRDSVEVDDYLFENFRVPVENDRGLLLNAVLSQGQIIGQGLQQGDTITGPAKFLMFKRLAQSGFLPRFDPNGRYNGFMRPVSYDYFEGAQLGDLAYNVSLDSSLSLSANLLVDGTPVKNYVVKYPVYFMMGDNRDNSADSRYWGFVSARNIKAKAFVVYFSFENSDAGFSFSNPISWFKIPFKIRWTRIGKIIHMIGE</sequence>
<evidence type="ECO:0000256" key="2">
    <source>
        <dbReference type="ARBA" id="ARBA00009370"/>
    </source>
</evidence>